<keyword evidence="1" id="KW-0812">Transmembrane</keyword>
<reference evidence="2 3" key="1">
    <citation type="submission" date="2017-08" db="EMBL/GenBank/DDBJ databases">
        <title>Acidophilic green algal genome provides insights into adaptation to an acidic environment.</title>
        <authorList>
            <person name="Hirooka S."/>
            <person name="Hirose Y."/>
            <person name="Kanesaki Y."/>
            <person name="Higuchi S."/>
            <person name="Fujiwara T."/>
            <person name="Onuma R."/>
            <person name="Era A."/>
            <person name="Ohbayashi R."/>
            <person name="Uzuka A."/>
            <person name="Nozaki H."/>
            <person name="Yoshikawa H."/>
            <person name="Miyagishima S.Y."/>
        </authorList>
    </citation>
    <scope>NUCLEOTIDE SEQUENCE [LARGE SCALE GENOMIC DNA]</scope>
    <source>
        <strain evidence="2 3">NIES-2499</strain>
    </source>
</reference>
<feature type="transmembrane region" description="Helical" evidence="1">
    <location>
        <begin position="197"/>
        <end position="216"/>
    </location>
</feature>
<sequence length="219" mass="24681">MRMNTRVATSRTVPRHIHFCNRIFVSKAMSQGSPAELKLIEKRSDLLKGCKTILQELKGLGFSRFEARLYFKLSTKLPKDISKDFNIARAQSCLEQIEREIDGSAGSREALQDIEAMQATQAMLSEIWRWKRRGGGSNEEDDLSPPHQQALREIQNLQKEDIDRITSSILDTLPISDKEKNEMAGAVEQVALGGINGAVWGSLVMTMVFLVLFNFIRPS</sequence>
<evidence type="ECO:0000313" key="2">
    <source>
        <dbReference type="EMBL" id="GAX76490.1"/>
    </source>
</evidence>
<organism evidence="2 3">
    <name type="scientific">Chlamydomonas eustigma</name>
    <dbReference type="NCBI Taxonomy" id="1157962"/>
    <lineage>
        <taxon>Eukaryota</taxon>
        <taxon>Viridiplantae</taxon>
        <taxon>Chlorophyta</taxon>
        <taxon>core chlorophytes</taxon>
        <taxon>Chlorophyceae</taxon>
        <taxon>CS clade</taxon>
        <taxon>Chlamydomonadales</taxon>
        <taxon>Chlamydomonadaceae</taxon>
        <taxon>Chlamydomonas</taxon>
    </lineage>
</organism>
<dbReference type="OrthoDB" id="542400at2759"/>
<name>A0A250X167_9CHLO</name>
<keyword evidence="1" id="KW-1133">Transmembrane helix</keyword>
<protein>
    <submittedName>
        <fullName evidence="2">Uncharacterized protein</fullName>
    </submittedName>
</protein>
<evidence type="ECO:0000313" key="3">
    <source>
        <dbReference type="Proteomes" id="UP000232323"/>
    </source>
</evidence>
<evidence type="ECO:0000256" key="1">
    <source>
        <dbReference type="SAM" id="Phobius"/>
    </source>
</evidence>
<proteinExistence type="predicted"/>
<keyword evidence="1" id="KW-0472">Membrane</keyword>
<accession>A0A250X167</accession>
<dbReference type="EMBL" id="BEGY01000018">
    <property type="protein sequence ID" value="GAX76490.1"/>
    <property type="molecule type" value="Genomic_DNA"/>
</dbReference>
<gene>
    <name evidence="2" type="ORF">CEUSTIGMA_g3935.t1</name>
</gene>
<keyword evidence="3" id="KW-1185">Reference proteome</keyword>
<dbReference type="Proteomes" id="UP000232323">
    <property type="component" value="Unassembled WGS sequence"/>
</dbReference>
<comment type="caution">
    <text evidence="2">The sequence shown here is derived from an EMBL/GenBank/DDBJ whole genome shotgun (WGS) entry which is preliminary data.</text>
</comment>
<dbReference type="AlphaFoldDB" id="A0A250X167"/>